<gene>
    <name evidence="1" type="ORF">SAMN05444374_104234</name>
</gene>
<dbReference type="EMBL" id="FOJN01000004">
    <property type="protein sequence ID" value="SFA47607.1"/>
    <property type="molecule type" value="Genomic_DNA"/>
</dbReference>
<organism evidence="1 2">
    <name type="scientific">Rhodococcoides kroppenstedtii</name>
    <dbReference type="NCBI Taxonomy" id="293050"/>
    <lineage>
        <taxon>Bacteria</taxon>
        <taxon>Bacillati</taxon>
        <taxon>Actinomycetota</taxon>
        <taxon>Actinomycetes</taxon>
        <taxon>Mycobacteriales</taxon>
        <taxon>Nocardiaceae</taxon>
        <taxon>Rhodococcoides</taxon>
    </lineage>
</organism>
<proteinExistence type="predicted"/>
<dbReference type="AlphaFoldDB" id="A0A1I0T7E6"/>
<dbReference type="Proteomes" id="UP000182054">
    <property type="component" value="Unassembled WGS sequence"/>
</dbReference>
<evidence type="ECO:0000313" key="1">
    <source>
        <dbReference type="EMBL" id="SFA47607.1"/>
    </source>
</evidence>
<accession>A0A1I0T7E6</accession>
<evidence type="ECO:0000313" key="2">
    <source>
        <dbReference type="Proteomes" id="UP000182054"/>
    </source>
</evidence>
<name>A0A1I0T7E6_9NOCA</name>
<protein>
    <submittedName>
        <fullName evidence="1">Uncharacterized protein</fullName>
    </submittedName>
</protein>
<sequence length="207" mass="22126">MADTLAAVSRHVFDGDISGFGTQSGTRIVVGHWTASPLGEFTDVMVEFADGERLLLAPSIEVRDFVTATYTFDRHEIVDVVHRRVGDRVSVEAGELALEFTVGSVTLLGRLLAVMPDAVVTAPWFCTISDPIARVLLSGVRTRGTAGGGRREYYGARGQHRIVSASASWRGDDLGGLTRVEPPVRFGFGSTPAAPGVTAVRTTVVVR</sequence>
<reference evidence="1 2" key="1">
    <citation type="submission" date="2016-10" db="EMBL/GenBank/DDBJ databases">
        <authorList>
            <person name="de Groot N.N."/>
        </authorList>
    </citation>
    <scope>NUCLEOTIDE SEQUENCE [LARGE SCALE GENOMIC DNA]</scope>
    <source>
        <strain evidence="1 2">DSM 44908</strain>
    </source>
</reference>